<dbReference type="AlphaFoldDB" id="A0A6G1EHP8"/>
<keyword evidence="2" id="KW-1185">Reference proteome</keyword>
<dbReference type="Proteomes" id="UP000479710">
    <property type="component" value="Unassembled WGS sequence"/>
</dbReference>
<proteinExistence type="predicted"/>
<name>A0A6G1EHP8_9ORYZ</name>
<protein>
    <submittedName>
        <fullName evidence="1">Uncharacterized protein</fullName>
    </submittedName>
</protein>
<gene>
    <name evidence="1" type="ORF">E2562_008433</name>
</gene>
<reference evidence="1 2" key="1">
    <citation type="submission" date="2019-11" db="EMBL/GenBank/DDBJ databases">
        <title>Whole genome sequence of Oryza granulata.</title>
        <authorList>
            <person name="Li W."/>
        </authorList>
    </citation>
    <scope>NUCLEOTIDE SEQUENCE [LARGE SCALE GENOMIC DNA]</scope>
    <source>
        <strain evidence="2">cv. Menghai</strain>
        <tissue evidence="1">Leaf</tissue>
    </source>
</reference>
<accession>A0A6G1EHP8</accession>
<evidence type="ECO:0000313" key="2">
    <source>
        <dbReference type="Proteomes" id="UP000479710"/>
    </source>
</evidence>
<comment type="caution">
    <text evidence="1">The sequence shown here is derived from an EMBL/GenBank/DDBJ whole genome shotgun (WGS) entry which is preliminary data.</text>
</comment>
<sequence>MEQRAELSNEQWREDDEVFVWFLVGDVVEEDAVLDVEGMGQGRIGRLGLGEGWRWTEEMGL</sequence>
<dbReference type="EMBL" id="SPHZ02000003">
    <property type="protein sequence ID" value="KAF0924116.1"/>
    <property type="molecule type" value="Genomic_DNA"/>
</dbReference>
<organism evidence="1 2">
    <name type="scientific">Oryza meyeriana var. granulata</name>
    <dbReference type="NCBI Taxonomy" id="110450"/>
    <lineage>
        <taxon>Eukaryota</taxon>
        <taxon>Viridiplantae</taxon>
        <taxon>Streptophyta</taxon>
        <taxon>Embryophyta</taxon>
        <taxon>Tracheophyta</taxon>
        <taxon>Spermatophyta</taxon>
        <taxon>Magnoliopsida</taxon>
        <taxon>Liliopsida</taxon>
        <taxon>Poales</taxon>
        <taxon>Poaceae</taxon>
        <taxon>BOP clade</taxon>
        <taxon>Oryzoideae</taxon>
        <taxon>Oryzeae</taxon>
        <taxon>Oryzinae</taxon>
        <taxon>Oryza</taxon>
        <taxon>Oryza meyeriana</taxon>
    </lineage>
</organism>
<evidence type="ECO:0000313" key="1">
    <source>
        <dbReference type="EMBL" id="KAF0924116.1"/>
    </source>
</evidence>